<organism evidence="2 3">
    <name type="scientific">Pinctada imbricata</name>
    <name type="common">Atlantic pearl-oyster</name>
    <name type="synonym">Pinctada martensii</name>
    <dbReference type="NCBI Taxonomy" id="66713"/>
    <lineage>
        <taxon>Eukaryota</taxon>
        <taxon>Metazoa</taxon>
        <taxon>Spiralia</taxon>
        <taxon>Lophotrochozoa</taxon>
        <taxon>Mollusca</taxon>
        <taxon>Bivalvia</taxon>
        <taxon>Autobranchia</taxon>
        <taxon>Pteriomorphia</taxon>
        <taxon>Pterioida</taxon>
        <taxon>Pterioidea</taxon>
        <taxon>Pteriidae</taxon>
        <taxon>Pinctada</taxon>
    </lineage>
</organism>
<name>A0AA88YN49_PINIB</name>
<sequence>MKERIQDIKQTLSLNKSDLSKQVRRKISAPDERMSSTLLGCVGVVFLVFSTGVIVIPDTMKLIKYLKGKLKTTNQS</sequence>
<proteinExistence type="predicted"/>
<dbReference type="Proteomes" id="UP001186944">
    <property type="component" value="Unassembled WGS sequence"/>
</dbReference>
<dbReference type="AlphaFoldDB" id="A0AA88YN49"/>
<evidence type="ECO:0000313" key="3">
    <source>
        <dbReference type="Proteomes" id="UP001186944"/>
    </source>
</evidence>
<accession>A0AA88YN49</accession>
<keyword evidence="1" id="KW-0472">Membrane</keyword>
<feature type="transmembrane region" description="Helical" evidence="1">
    <location>
        <begin position="34"/>
        <end position="56"/>
    </location>
</feature>
<dbReference type="EMBL" id="VSWD01000005">
    <property type="protein sequence ID" value="KAK3102069.1"/>
    <property type="molecule type" value="Genomic_DNA"/>
</dbReference>
<evidence type="ECO:0000313" key="2">
    <source>
        <dbReference type="EMBL" id="KAK3102069.1"/>
    </source>
</evidence>
<reference evidence="2" key="1">
    <citation type="submission" date="2019-08" db="EMBL/GenBank/DDBJ databases">
        <title>The improved chromosome-level genome for the pearl oyster Pinctada fucata martensii using PacBio sequencing and Hi-C.</title>
        <authorList>
            <person name="Zheng Z."/>
        </authorList>
    </citation>
    <scope>NUCLEOTIDE SEQUENCE</scope>
    <source>
        <strain evidence="2">ZZ-2019</strain>
        <tissue evidence="2">Adductor muscle</tissue>
    </source>
</reference>
<evidence type="ECO:0000256" key="1">
    <source>
        <dbReference type="SAM" id="Phobius"/>
    </source>
</evidence>
<gene>
    <name evidence="2" type="ORF">FSP39_008529</name>
</gene>
<comment type="caution">
    <text evidence="2">The sequence shown here is derived from an EMBL/GenBank/DDBJ whole genome shotgun (WGS) entry which is preliminary data.</text>
</comment>
<protein>
    <submittedName>
        <fullName evidence="2">Uncharacterized protein</fullName>
    </submittedName>
</protein>
<keyword evidence="1" id="KW-0812">Transmembrane</keyword>
<keyword evidence="1" id="KW-1133">Transmembrane helix</keyword>
<keyword evidence="3" id="KW-1185">Reference proteome</keyword>